<dbReference type="OrthoDB" id="7679005at2"/>
<accession>A0A317ZCM4</accession>
<dbReference type="InterPro" id="IPR027417">
    <property type="entry name" value="P-loop_NTPase"/>
</dbReference>
<dbReference type="AlphaFoldDB" id="A0A317ZCM4"/>
<dbReference type="EMBL" id="QHJQ01000016">
    <property type="protein sequence ID" value="PXA02904.1"/>
    <property type="molecule type" value="Genomic_DNA"/>
</dbReference>
<dbReference type="InterPro" id="IPR002078">
    <property type="entry name" value="Sigma_54_int"/>
</dbReference>
<feature type="region of interest" description="Disordered" evidence="1">
    <location>
        <begin position="119"/>
        <end position="157"/>
    </location>
</feature>
<dbReference type="Proteomes" id="UP000247099">
    <property type="component" value="Unassembled WGS sequence"/>
</dbReference>
<feature type="compositionally biased region" description="Basic residues" evidence="1">
    <location>
        <begin position="124"/>
        <end position="137"/>
    </location>
</feature>
<gene>
    <name evidence="3" type="ORF">DDZ13_14715</name>
</gene>
<name>A0A317ZCM4_9BACT</name>
<protein>
    <recommendedName>
        <fullName evidence="2">Sigma-54 factor interaction domain-containing protein</fullName>
    </recommendedName>
</protein>
<dbReference type="SUPFAM" id="SSF52540">
    <property type="entry name" value="P-loop containing nucleoside triphosphate hydrolases"/>
    <property type="match status" value="1"/>
</dbReference>
<dbReference type="InParanoid" id="A0A317ZCM4"/>
<sequence length="419" mass="47226">MEIHVLTQDAVSRERLVALLAEMELVCIIHEEVEPLLRAVKKLNKSDVVLYDLSLEDRLWAFERLYTSCRRTNLVGFEQLTKETSEGGQHCIDGMGHYLLLPQNLDRAKARMQEVLKGVARAAAPKKRKPKSRKKSKPQAEAKSLTDPSVKEKHEARPETCLTTARYLQAQSVAMQTFLTELDEAVAGAQVVLIDGEDGAEFEMVARELNYHANGDIYPLLVMDPMHLDFDELRDFEKAAAAKDEVHNCYVGLSAELNRSSANALSECLDDLRSLESPHLRIVISHVLDSETYFSETTGPMMRSLREHAATLELPALSERADDIPLIAQRIFSSLRIAHPFLRARTLSRDAIQYLQAECQEFDYSRIVRVLRNAMALGESEILTEKELKNLDDDSPTTQHLIESLADEKYFTTESSGVA</sequence>
<feature type="domain" description="Sigma-54 factor interaction" evidence="2">
    <location>
        <begin position="168"/>
        <end position="376"/>
    </location>
</feature>
<evidence type="ECO:0000313" key="3">
    <source>
        <dbReference type="EMBL" id="PXA02904.1"/>
    </source>
</evidence>
<reference evidence="3 4" key="1">
    <citation type="submission" date="2018-05" db="EMBL/GenBank/DDBJ databases">
        <title>Coraliomargarita sinensis sp. nov., isolated from a marine solar saltern.</title>
        <authorList>
            <person name="Zhou L.Y."/>
        </authorList>
    </citation>
    <scope>NUCLEOTIDE SEQUENCE [LARGE SCALE GENOMIC DNA]</scope>
    <source>
        <strain evidence="3 4">WN38</strain>
    </source>
</reference>
<evidence type="ECO:0000313" key="4">
    <source>
        <dbReference type="Proteomes" id="UP000247099"/>
    </source>
</evidence>
<comment type="caution">
    <text evidence="3">The sequence shown here is derived from an EMBL/GenBank/DDBJ whole genome shotgun (WGS) entry which is preliminary data.</text>
</comment>
<evidence type="ECO:0000256" key="1">
    <source>
        <dbReference type="SAM" id="MobiDB-lite"/>
    </source>
</evidence>
<organism evidence="3 4">
    <name type="scientific">Coraliomargarita sinensis</name>
    <dbReference type="NCBI Taxonomy" id="2174842"/>
    <lineage>
        <taxon>Bacteria</taxon>
        <taxon>Pseudomonadati</taxon>
        <taxon>Verrucomicrobiota</taxon>
        <taxon>Opitutia</taxon>
        <taxon>Puniceicoccales</taxon>
        <taxon>Coraliomargaritaceae</taxon>
        <taxon>Coraliomargarita</taxon>
    </lineage>
</organism>
<dbReference type="PROSITE" id="PS50045">
    <property type="entry name" value="SIGMA54_INTERACT_4"/>
    <property type="match status" value="1"/>
</dbReference>
<dbReference type="GO" id="GO:0005524">
    <property type="term" value="F:ATP binding"/>
    <property type="evidence" value="ECO:0007669"/>
    <property type="project" value="InterPro"/>
</dbReference>
<keyword evidence="4" id="KW-1185">Reference proteome</keyword>
<proteinExistence type="predicted"/>
<evidence type="ECO:0000259" key="2">
    <source>
        <dbReference type="PROSITE" id="PS50045"/>
    </source>
</evidence>
<dbReference type="RefSeq" id="WP_146209393.1">
    <property type="nucleotide sequence ID" value="NZ_QHJQ01000016.1"/>
</dbReference>
<dbReference type="GO" id="GO:0006355">
    <property type="term" value="P:regulation of DNA-templated transcription"/>
    <property type="evidence" value="ECO:0007669"/>
    <property type="project" value="InterPro"/>
</dbReference>